<keyword evidence="2" id="KW-1185">Reference proteome</keyword>
<organism evidence="1 2">
    <name type="scientific">Ktedonobacter robiniae</name>
    <dbReference type="NCBI Taxonomy" id="2778365"/>
    <lineage>
        <taxon>Bacteria</taxon>
        <taxon>Bacillati</taxon>
        <taxon>Chloroflexota</taxon>
        <taxon>Ktedonobacteria</taxon>
        <taxon>Ktedonobacterales</taxon>
        <taxon>Ktedonobacteraceae</taxon>
        <taxon>Ktedonobacter</taxon>
    </lineage>
</organism>
<accession>A0ABQ3UWQ1</accession>
<gene>
    <name evidence="1" type="ORF">KSB_57510</name>
</gene>
<comment type="caution">
    <text evidence="1">The sequence shown here is derived from an EMBL/GenBank/DDBJ whole genome shotgun (WGS) entry which is preliminary data.</text>
</comment>
<reference evidence="1 2" key="1">
    <citation type="journal article" date="2021" name="Int. J. Syst. Evol. Microbiol.">
        <title>Reticulibacter mediterranei gen. nov., sp. nov., within the new family Reticulibacteraceae fam. nov., and Ktedonospora formicarum gen. nov., sp. nov., Ktedonobacter robiniae sp. nov., Dictyobacter formicarum sp. nov. and Dictyobacter arantiisoli sp. nov., belonging to the class Ktedonobacteria.</title>
        <authorList>
            <person name="Yabe S."/>
            <person name="Zheng Y."/>
            <person name="Wang C.M."/>
            <person name="Sakai Y."/>
            <person name="Abe K."/>
            <person name="Yokota A."/>
            <person name="Donadio S."/>
            <person name="Cavaletti L."/>
            <person name="Monciardini P."/>
        </authorList>
    </citation>
    <scope>NUCLEOTIDE SEQUENCE [LARGE SCALE GENOMIC DNA]</scope>
    <source>
        <strain evidence="1 2">SOSP1-30</strain>
    </source>
</reference>
<dbReference type="PIRSF" id="PIRSF036521">
    <property type="entry name" value="UCP036521_pph"/>
    <property type="match status" value="1"/>
</dbReference>
<evidence type="ECO:0000313" key="1">
    <source>
        <dbReference type="EMBL" id="GHO57276.1"/>
    </source>
</evidence>
<dbReference type="Gene3D" id="1.10.287.1080">
    <property type="entry name" value="MazG-like"/>
    <property type="match status" value="1"/>
</dbReference>
<protein>
    <submittedName>
        <fullName evidence="1">Pyrophosphatase</fullName>
    </submittedName>
</protein>
<dbReference type="Proteomes" id="UP000654345">
    <property type="component" value="Unassembled WGS sequence"/>
</dbReference>
<dbReference type="EMBL" id="BNJG01000002">
    <property type="protein sequence ID" value="GHO57276.1"/>
    <property type="molecule type" value="Genomic_DNA"/>
</dbReference>
<proteinExistence type="predicted"/>
<dbReference type="CDD" id="cd11538">
    <property type="entry name" value="NTP-PPase_u1"/>
    <property type="match status" value="1"/>
</dbReference>
<sequence length="102" mass="11988">MDLEQLSSAVENVSQTYAERFNIERDATWFVLKLQEEVGELTQAYLMLSGQARTKGKSPEEIQADFRKEIADVLCQTLLLARHYDIDLEHEIEEKWLRWTKV</sequence>
<dbReference type="InterPro" id="IPR011411">
    <property type="entry name" value="MazG-related_YvdC"/>
</dbReference>
<name>A0ABQ3UWQ1_9CHLR</name>
<dbReference type="SUPFAM" id="SSF101386">
    <property type="entry name" value="all-alpha NTP pyrophosphatases"/>
    <property type="match status" value="1"/>
</dbReference>
<dbReference type="RefSeq" id="WP_201373693.1">
    <property type="nucleotide sequence ID" value="NZ_BNJG01000002.1"/>
</dbReference>
<evidence type="ECO:0000313" key="2">
    <source>
        <dbReference type="Proteomes" id="UP000654345"/>
    </source>
</evidence>